<evidence type="ECO:0000256" key="1">
    <source>
        <dbReference type="SAM" id="MobiDB-lite"/>
    </source>
</evidence>
<keyword evidence="4" id="KW-1185">Reference proteome</keyword>
<organism evidence="3 4">
    <name type="scientific">Jannaschia rubra</name>
    <dbReference type="NCBI Taxonomy" id="282197"/>
    <lineage>
        <taxon>Bacteria</taxon>
        <taxon>Pseudomonadati</taxon>
        <taxon>Pseudomonadota</taxon>
        <taxon>Alphaproteobacteria</taxon>
        <taxon>Rhodobacterales</taxon>
        <taxon>Roseobacteraceae</taxon>
        <taxon>Jannaschia</taxon>
    </lineage>
</organism>
<dbReference type="EMBL" id="CXPG01000005">
    <property type="protein sequence ID" value="CTQ31283.1"/>
    <property type="molecule type" value="Genomic_DNA"/>
</dbReference>
<evidence type="ECO:0000313" key="4">
    <source>
        <dbReference type="Proteomes" id="UP000048908"/>
    </source>
</evidence>
<feature type="domain" description="Transposase DDE" evidence="2">
    <location>
        <begin position="17"/>
        <end position="104"/>
    </location>
</feature>
<gene>
    <name evidence="3" type="ORF">JAN5088_00037</name>
</gene>
<dbReference type="Proteomes" id="UP000048908">
    <property type="component" value="Unassembled WGS sequence"/>
</dbReference>
<evidence type="ECO:0000313" key="3">
    <source>
        <dbReference type="EMBL" id="CTQ31283.1"/>
    </source>
</evidence>
<dbReference type="AlphaFoldDB" id="A0A0M6XM67"/>
<reference evidence="3 4" key="1">
    <citation type="submission" date="2015-07" db="EMBL/GenBank/DDBJ databases">
        <authorList>
            <person name="Noorani M."/>
        </authorList>
    </citation>
    <scope>NUCLEOTIDE SEQUENCE [LARGE SCALE GENOMIC DNA]</scope>
    <source>
        <strain evidence="3 4">CECT 5088</strain>
    </source>
</reference>
<feature type="region of interest" description="Disordered" evidence="1">
    <location>
        <begin position="1"/>
        <end position="30"/>
    </location>
</feature>
<accession>A0A0M6XM67</accession>
<feature type="compositionally biased region" description="Basic and acidic residues" evidence="1">
    <location>
        <begin position="212"/>
        <end position="225"/>
    </location>
</feature>
<name>A0A0M6XM67_9RHOB</name>
<dbReference type="InterPro" id="IPR025668">
    <property type="entry name" value="Tnp_DDE_dom"/>
</dbReference>
<sequence>MFSPAATLTGPPDLRAAPSGKPGRQQTLSDAAIQARPTIKVLSGLPPRQTIECIVSLLELASLGSPVAEFSTFCRCQRRLAVQLPHRGSGGPLLLLVDSTGIKAHRRSLAETRMNCVNLPGPRPACRDFERQTAELQVRSAILDRSAALGIPVTRPIGCHQTGKGKNGRQEIYATWSSRRHPKKGSSKSPSSSFRTGNRIPPSALWSAPCADGREGEDDRWRKAD</sequence>
<proteinExistence type="predicted"/>
<feature type="region of interest" description="Disordered" evidence="1">
    <location>
        <begin position="175"/>
        <end position="225"/>
    </location>
</feature>
<dbReference type="STRING" id="282197.SAMN04488517_101778"/>
<dbReference type="Pfam" id="PF13737">
    <property type="entry name" value="DDE_Tnp_1_5"/>
    <property type="match status" value="1"/>
</dbReference>
<protein>
    <recommendedName>
        <fullName evidence="2">Transposase DDE domain-containing protein</fullName>
    </recommendedName>
</protein>
<evidence type="ECO:0000259" key="2">
    <source>
        <dbReference type="Pfam" id="PF13737"/>
    </source>
</evidence>